<reference evidence="2" key="1">
    <citation type="submission" date="2020-04" db="EMBL/GenBank/DDBJ databases">
        <title>Draft genome resource of the tomato pathogen Pseudocercospora fuligena.</title>
        <authorList>
            <person name="Zaccaron A."/>
        </authorList>
    </citation>
    <scope>NUCLEOTIDE SEQUENCE</scope>
    <source>
        <strain evidence="2">PF001</strain>
    </source>
</reference>
<organism evidence="2 3">
    <name type="scientific">Pseudocercospora fuligena</name>
    <dbReference type="NCBI Taxonomy" id="685502"/>
    <lineage>
        <taxon>Eukaryota</taxon>
        <taxon>Fungi</taxon>
        <taxon>Dikarya</taxon>
        <taxon>Ascomycota</taxon>
        <taxon>Pezizomycotina</taxon>
        <taxon>Dothideomycetes</taxon>
        <taxon>Dothideomycetidae</taxon>
        <taxon>Mycosphaerellales</taxon>
        <taxon>Mycosphaerellaceae</taxon>
        <taxon>Pseudocercospora</taxon>
    </lineage>
</organism>
<dbReference type="PANTHER" id="PTHR24148:SF82">
    <property type="entry name" value="HETEROKARYON INCOMPATIBILITY DOMAIN-CONTAINING PROTEIN"/>
    <property type="match status" value="1"/>
</dbReference>
<dbReference type="EMBL" id="JABCIY010000007">
    <property type="protein sequence ID" value="KAF7197696.1"/>
    <property type="molecule type" value="Genomic_DNA"/>
</dbReference>
<dbReference type="Proteomes" id="UP000660729">
    <property type="component" value="Unassembled WGS sequence"/>
</dbReference>
<accession>A0A8H6RV32</accession>
<evidence type="ECO:0000313" key="2">
    <source>
        <dbReference type="EMBL" id="KAF7197696.1"/>
    </source>
</evidence>
<dbReference type="PANTHER" id="PTHR24148">
    <property type="entry name" value="ANKYRIN REPEAT DOMAIN-CONTAINING PROTEIN 39 HOMOLOG-RELATED"/>
    <property type="match status" value="1"/>
</dbReference>
<name>A0A8H6RV32_9PEZI</name>
<proteinExistence type="predicted"/>
<dbReference type="OrthoDB" id="2157530at2759"/>
<comment type="caution">
    <text evidence="2">The sequence shown here is derived from an EMBL/GenBank/DDBJ whole genome shotgun (WGS) entry which is preliminary data.</text>
</comment>
<sequence length="693" mass="77988">MLCAPKRTSIKFSACSMCVFTMTQYDVYQYRPLRGDGRQSVRFMSLLPAESNTEQLCIFLEELSLEELRDVEALSYVWGDAKDLRPILVTQQGSAEFATTYITANLDEALRALRPKSVTRLLWVDAVCINQPDTKEKEGQIELMSRIYSEVQRCLIWLGPEDVQTRHVFQVRRGFPRIRERLPKWIVRHKLEGRYSLMRFEAADRKLHDRPWFHRLWTLQEVLLAKSALVVCGSITLEWDLFAAPVIAADGRNRWGTQKDFQTLQKPQLENTRIVGCALGAVVYDATKVTIPQGPAMTWSMTYRRAVSGLVYGEHCRQIRASSAFNPIDKVIGTLGFLSSHGMRFPPMPYSLGAEKIYALATKTWLAHMKSLDILAFAAVDDVKARGASWIVNWQQASAVDGLINTLYCAVGEHSRAQAKTTTFLGPMICASQASEHIDIGLETDDPMILRVKGHIVDALTACTAQDRKECELPELPIHERWDSSQPKQTVDYNIDSLNEVMRRANATSGIRGLVIEWLIFLCDTSPNDEDLSRKCSRLVQLLLLNDYWHVRDLPVDLTAYAFAAAAKWLSSVLQDRGSMEAVMEFVQDNEALSMVLDSSKAGVYNILALRTTFETLFVTHRGEVGLCPAQNFGAGGTIAVALLAGSRFPVILRPTSITDNSRTYTYLGPAWVSGYMHGALWDEERVTELLLI</sequence>
<dbReference type="Pfam" id="PF06985">
    <property type="entry name" value="HET"/>
    <property type="match status" value="1"/>
</dbReference>
<dbReference type="InterPro" id="IPR052895">
    <property type="entry name" value="HetReg/Transcr_Mod"/>
</dbReference>
<protein>
    <submittedName>
        <fullName evidence="2">Heterokaryon incompatibility protein 6, OR allele</fullName>
    </submittedName>
</protein>
<evidence type="ECO:0000259" key="1">
    <source>
        <dbReference type="Pfam" id="PF06985"/>
    </source>
</evidence>
<gene>
    <name evidence="2" type="ORF">HII31_00785</name>
</gene>
<evidence type="ECO:0000313" key="3">
    <source>
        <dbReference type="Proteomes" id="UP000660729"/>
    </source>
</evidence>
<feature type="domain" description="Heterokaryon incompatibility" evidence="1">
    <location>
        <begin position="72"/>
        <end position="221"/>
    </location>
</feature>
<dbReference type="AlphaFoldDB" id="A0A8H6RV32"/>
<dbReference type="Pfam" id="PF26639">
    <property type="entry name" value="Het-6_barrel"/>
    <property type="match status" value="1"/>
</dbReference>
<dbReference type="InterPro" id="IPR010730">
    <property type="entry name" value="HET"/>
</dbReference>
<keyword evidence="3" id="KW-1185">Reference proteome</keyword>